<evidence type="ECO:0000256" key="5">
    <source>
        <dbReference type="ARBA" id="ARBA00022889"/>
    </source>
</evidence>
<keyword evidence="5" id="KW-0130">Cell adhesion</keyword>
<dbReference type="RefSeq" id="WP_007383187.1">
    <property type="nucleotide sequence ID" value="NZ_CM000951.1"/>
</dbReference>
<keyword evidence="2" id="KW-0134">Cell wall</keyword>
<evidence type="ECO:0000256" key="3">
    <source>
        <dbReference type="ARBA" id="ARBA00022525"/>
    </source>
</evidence>
<gene>
    <name evidence="8" type="ORF">SSEG_03026</name>
</gene>
<dbReference type="Proteomes" id="UP000002785">
    <property type="component" value="Chromosome"/>
</dbReference>
<evidence type="ECO:0000256" key="4">
    <source>
        <dbReference type="ARBA" id="ARBA00022729"/>
    </source>
</evidence>
<reference evidence="8" key="1">
    <citation type="submission" date="2009-10" db="EMBL/GenBank/DDBJ databases">
        <title>The genome sequence of Streptomyces sviceus strain ATCC 29083.</title>
        <authorList>
            <consortium name="The Broad Institute Genome Sequencing Platform"/>
            <consortium name="Broad Institute Microbial Sequencing Center"/>
            <person name="Fischbach M."/>
            <person name="Godfrey P."/>
            <person name="Ward D."/>
            <person name="Young S."/>
            <person name="Zeng Q."/>
            <person name="Koehrsen M."/>
            <person name="Alvarado L."/>
            <person name="Berlin A.M."/>
            <person name="Bochicchio J."/>
            <person name="Borenstein D."/>
            <person name="Chapman S.B."/>
            <person name="Chen Z."/>
            <person name="Engels R."/>
            <person name="Freedman E."/>
            <person name="Gellesch M."/>
            <person name="Goldberg J."/>
            <person name="Griggs A."/>
            <person name="Gujja S."/>
            <person name="Heilman E.R."/>
            <person name="Heiman D.I."/>
            <person name="Hepburn T.A."/>
            <person name="Howarth C."/>
            <person name="Jen D."/>
            <person name="Larson L."/>
            <person name="Lewis B."/>
            <person name="Mehta T."/>
            <person name="Park D."/>
            <person name="Pearson M."/>
            <person name="Richards J."/>
            <person name="Roberts A."/>
            <person name="Saif S."/>
            <person name="Shea T.D."/>
            <person name="Shenoy N."/>
            <person name="Sisk P."/>
            <person name="Stolte C."/>
            <person name="Sykes S.N."/>
            <person name="Thomson T."/>
            <person name="Walk T."/>
            <person name="White J."/>
            <person name="Yandava C."/>
            <person name="Straight P."/>
            <person name="Clardy J."/>
            <person name="Hung D."/>
            <person name="Kolter R."/>
            <person name="Mekalanos J."/>
            <person name="Walker S."/>
            <person name="Walsh C.T."/>
            <person name="Wieland-Brown L.C."/>
            <person name="Haas B."/>
            <person name="Nusbaum C."/>
            <person name="Birren B."/>
        </authorList>
    </citation>
    <scope>NUCLEOTIDE SEQUENCE [LARGE SCALE GENOMIC DNA]</scope>
    <source>
        <strain evidence="8">ATCC 29083</strain>
    </source>
</reference>
<proteinExistence type="predicted"/>
<dbReference type="HOGENOM" id="CLU_2653062_0_0_11"/>
<keyword evidence="3" id="KW-0964">Secreted</keyword>
<accession>B5HUE1</accession>
<dbReference type="GO" id="GO:0007155">
    <property type="term" value="P:cell adhesion"/>
    <property type="evidence" value="ECO:0007669"/>
    <property type="project" value="UniProtKB-KW"/>
</dbReference>
<evidence type="ECO:0000256" key="2">
    <source>
        <dbReference type="ARBA" id="ARBA00022512"/>
    </source>
</evidence>
<evidence type="ECO:0000256" key="1">
    <source>
        <dbReference type="ARBA" id="ARBA00004191"/>
    </source>
</evidence>
<protein>
    <recommendedName>
        <fullName evidence="7">Chaplin domain-containing protein</fullName>
    </recommendedName>
</protein>
<keyword evidence="4" id="KW-0732">Signal</keyword>
<feature type="domain" description="Chaplin" evidence="7">
    <location>
        <begin position="32"/>
        <end position="55"/>
    </location>
</feature>
<dbReference type="AlphaFoldDB" id="B5HUE1"/>
<dbReference type="Pfam" id="PF03777">
    <property type="entry name" value="ChpA-C"/>
    <property type="match status" value="1"/>
</dbReference>
<organism evidence="8 9">
    <name type="scientific">Streptomyces sviceus (strain ATCC 29083 / DSM 924 / JCM 4929 / NBRC 13980 / NCIMB 11184 / NRRL 5439 / UC 5370)</name>
    <dbReference type="NCBI Taxonomy" id="463191"/>
    <lineage>
        <taxon>Bacteria</taxon>
        <taxon>Bacillati</taxon>
        <taxon>Actinomycetota</taxon>
        <taxon>Actinomycetes</taxon>
        <taxon>Kitasatosporales</taxon>
        <taxon>Streptomycetaceae</taxon>
        <taxon>Streptomyces</taxon>
    </lineage>
</organism>
<evidence type="ECO:0000256" key="6">
    <source>
        <dbReference type="ARBA" id="ARBA00023087"/>
    </source>
</evidence>
<keyword evidence="9" id="KW-1185">Reference proteome</keyword>
<keyword evidence="6" id="KW-0034">Amyloid</keyword>
<evidence type="ECO:0000313" key="9">
    <source>
        <dbReference type="Proteomes" id="UP000002785"/>
    </source>
</evidence>
<dbReference type="InterPro" id="IPR005528">
    <property type="entry name" value="ChpA-H"/>
</dbReference>
<evidence type="ECO:0000313" key="8">
    <source>
        <dbReference type="EMBL" id="EDY56446.1"/>
    </source>
</evidence>
<sequence>MKLKRIAAVAGVSGLLAFGGLAATGGTAEAATNVCGNSVNVGSSGNPAHGQTCINGQVKGNTGNVSVTTLLSQFHF</sequence>
<name>B5HUE1_STRX2</name>
<evidence type="ECO:0000259" key="7">
    <source>
        <dbReference type="Pfam" id="PF03777"/>
    </source>
</evidence>
<dbReference type="EMBL" id="CM000951">
    <property type="protein sequence ID" value="EDY56446.1"/>
    <property type="molecule type" value="Genomic_DNA"/>
</dbReference>
<comment type="subcellular location">
    <subcellularLocation>
        <location evidence="1">Secreted</location>
        <location evidence="1">Cell wall</location>
    </subcellularLocation>
</comment>